<comment type="similarity">
    <text evidence="13 14">Belongs to the NAD-dependent DNA ligase family. LigA subfamily.</text>
</comment>
<dbReference type="InterPro" id="IPR012340">
    <property type="entry name" value="NA-bd_OB-fold"/>
</dbReference>
<feature type="active site" description="N6-AMP-lysine intermediate" evidence="14">
    <location>
        <position position="116"/>
    </location>
</feature>
<evidence type="ECO:0000256" key="6">
    <source>
        <dbReference type="ARBA" id="ARBA00022723"/>
    </source>
</evidence>
<comment type="catalytic activity">
    <reaction evidence="12 14">
        <text>NAD(+) + (deoxyribonucleotide)n-3'-hydroxyl + 5'-phospho-(deoxyribonucleotide)m = (deoxyribonucleotide)n+m + AMP + beta-nicotinamide D-nucleotide.</text>
        <dbReference type="EC" id="6.5.1.2"/>
    </reaction>
</comment>
<evidence type="ECO:0000256" key="14">
    <source>
        <dbReference type="HAMAP-Rule" id="MF_01588"/>
    </source>
</evidence>
<evidence type="ECO:0000256" key="13">
    <source>
        <dbReference type="ARBA" id="ARBA00060881"/>
    </source>
</evidence>
<feature type="binding site" evidence="14">
    <location>
        <position position="402"/>
    </location>
    <ligand>
        <name>Zn(2+)</name>
        <dbReference type="ChEBI" id="CHEBI:29105"/>
    </ligand>
</feature>
<dbReference type="PROSITE" id="PS50172">
    <property type="entry name" value="BRCT"/>
    <property type="match status" value="1"/>
</dbReference>
<feature type="binding site" evidence="14">
    <location>
        <position position="137"/>
    </location>
    <ligand>
        <name>NAD(+)</name>
        <dbReference type="ChEBI" id="CHEBI:57540"/>
    </ligand>
</feature>
<dbReference type="SUPFAM" id="SSF52113">
    <property type="entry name" value="BRCT domain"/>
    <property type="match status" value="1"/>
</dbReference>
<evidence type="ECO:0000256" key="7">
    <source>
        <dbReference type="ARBA" id="ARBA00022763"/>
    </source>
</evidence>
<dbReference type="EC" id="6.5.1.2" evidence="2 14"/>
<keyword evidence="4 14" id="KW-0436">Ligase</keyword>
<evidence type="ECO:0000313" key="17">
    <source>
        <dbReference type="Proteomes" id="UP000178721"/>
    </source>
</evidence>
<dbReference type="GO" id="GO:0005829">
    <property type="term" value="C:cytosol"/>
    <property type="evidence" value="ECO:0007669"/>
    <property type="project" value="TreeGrafter"/>
</dbReference>
<feature type="domain" description="BRCT" evidence="15">
    <location>
        <begin position="583"/>
        <end position="662"/>
    </location>
</feature>
<protein>
    <recommendedName>
        <fullName evidence="3 14">DNA ligase</fullName>
        <ecNumber evidence="2 14">6.5.1.2</ecNumber>
    </recommendedName>
    <alternativeName>
        <fullName evidence="14">Polydeoxyribonucleotide synthase [NAD(+)]</fullName>
    </alternativeName>
</protein>
<dbReference type="Gene3D" id="1.10.150.20">
    <property type="entry name" value="5' to 3' exonuclease, C-terminal subdomain"/>
    <property type="match status" value="2"/>
</dbReference>
<dbReference type="SMART" id="SM00292">
    <property type="entry name" value="BRCT"/>
    <property type="match status" value="1"/>
</dbReference>
<dbReference type="HAMAP" id="MF_01588">
    <property type="entry name" value="DNA_ligase_A"/>
    <property type="match status" value="1"/>
</dbReference>
<comment type="caution">
    <text evidence="14">Lacks conserved residue(s) required for the propagation of feature annotation.</text>
</comment>
<dbReference type="SMART" id="SM00532">
    <property type="entry name" value="LIGANc"/>
    <property type="match status" value="1"/>
</dbReference>
<dbReference type="SUPFAM" id="SSF56091">
    <property type="entry name" value="DNA ligase/mRNA capping enzyme, catalytic domain"/>
    <property type="match status" value="1"/>
</dbReference>
<dbReference type="Pfam" id="PF03119">
    <property type="entry name" value="DNA_ligase_ZBD"/>
    <property type="match status" value="1"/>
</dbReference>
<dbReference type="PROSITE" id="PS01056">
    <property type="entry name" value="DNA_LIGASE_N2"/>
    <property type="match status" value="1"/>
</dbReference>
<keyword evidence="8 14" id="KW-0862">Zinc</keyword>
<dbReference type="Pfam" id="PF01653">
    <property type="entry name" value="DNA_ligase_aden"/>
    <property type="match status" value="1"/>
</dbReference>
<dbReference type="Pfam" id="PF12826">
    <property type="entry name" value="HHH_2"/>
    <property type="match status" value="1"/>
</dbReference>
<proteinExistence type="inferred from homology"/>
<reference evidence="16 17" key="1">
    <citation type="journal article" date="2016" name="Nat. Commun.">
        <title>Thousands of microbial genomes shed light on interconnected biogeochemical processes in an aquifer system.</title>
        <authorList>
            <person name="Anantharaman K."/>
            <person name="Brown C.T."/>
            <person name="Hug L.A."/>
            <person name="Sharon I."/>
            <person name="Castelle C.J."/>
            <person name="Probst A.J."/>
            <person name="Thomas B.C."/>
            <person name="Singh A."/>
            <person name="Wilkins M.J."/>
            <person name="Karaoz U."/>
            <person name="Brodie E.L."/>
            <person name="Williams K.H."/>
            <person name="Hubbard S.S."/>
            <person name="Banfield J.F."/>
        </authorList>
    </citation>
    <scope>NUCLEOTIDE SEQUENCE [LARGE SCALE GENOMIC DNA]</scope>
</reference>
<keyword evidence="9 14" id="KW-0460">Magnesium</keyword>
<comment type="cofactor">
    <cofactor evidence="14">
        <name>Mg(2+)</name>
        <dbReference type="ChEBI" id="CHEBI:18420"/>
    </cofactor>
    <cofactor evidence="14">
        <name>Mn(2+)</name>
        <dbReference type="ChEBI" id="CHEBI:29035"/>
    </cofactor>
</comment>
<dbReference type="Gene3D" id="6.20.10.30">
    <property type="match status" value="1"/>
</dbReference>
<dbReference type="AlphaFoldDB" id="A0A1G2E6M0"/>
<feature type="binding site" evidence="14">
    <location>
        <position position="114"/>
    </location>
    <ligand>
        <name>NAD(+)</name>
        <dbReference type="ChEBI" id="CHEBI:57540"/>
    </ligand>
</feature>
<feature type="binding site" evidence="14">
    <location>
        <position position="179"/>
    </location>
    <ligand>
        <name>NAD(+)</name>
        <dbReference type="ChEBI" id="CHEBI:57540"/>
    </ligand>
</feature>
<keyword evidence="11 14" id="KW-0234">DNA repair</keyword>
<dbReference type="NCBIfam" id="NF005932">
    <property type="entry name" value="PRK07956.1"/>
    <property type="match status" value="1"/>
</dbReference>
<dbReference type="InterPro" id="IPR013839">
    <property type="entry name" value="DNAligase_adenylation"/>
</dbReference>
<keyword evidence="7 14" id="KW-0227">DNA damage</keyword>
<dbReference type="InterPro" id="IPR001679">
    <property type="entry name" value="DNA_ligase"/>
</dbReference>
<evidence type="ECO:0000256" key="11">
    <source>
        <dbReference type="ARBA" id="ARBA00023204"/>
    </source>
</evidence>
<organism evidence="16 17">
    <name type="scientific">Candidatus Nealsonbacteria bacterium RIFCSPHIGHO2_01_FULL_43_31</name>
    <dbReference type="NCBI Taxonomy" id="1801665"/>
    <lineage>
        <taxon>Bacteria</taxon>
        <taxon>Candidatus Nealsoniibacteriota</taxon>
    </lineage>
</organism>
<sequence length="662" mass="74337">MERTEAKTRILKLKRVIDHHRYLYHALDKQEISEAALDSLKHELYQLEQLYPEFLTSDSPTQRIGGKPLQGFPKVAHDSPMLSIEDLFSPKELADWETYLKKLAPSEKIDYFCEPKIDGFAISLVYQNGVFKVGSTRGSGAMGEDVTQNLKTIESIPLRLGSDPRGGSDPKRIIEVRGEVYMEKKDFEKFSADYANPRNLAAGSIRQLDPKVASQRPLKFLAYSLITNLGQQKHSEEHQLLKELGFKTYPGKECQNLSDILDFWRKTARERDRLPFQVDGIVAVVNNNALFQKLGVVGKSPRGIRAFKFSPKQATTKIKDIKSQVGRTGAITPVALLEPVIVGGVTVSRATLHNEDEIKRLGVKIGDTVIVERAGDVIPAVTRVMKELRSGKEKDFVFPKICPACLTRLSKPKDEIIWRCPNPDCQAQKREFLYHFASKKAFDIKGLGPKIIDQLINENLISQPADFFGLEEGDLIVLDRFGQKSAANLVSAIRYSKKVDLNRFIYALGIRHVGEETAIALAQRFDTIKKLQEAAGQTRQSLSDMGIEVSKSIRHWFNNKKNVKMVDDLLEAGIKILLPEKITRRSELNGKTFVITGILDSITRAEAHEKIRLSGGHPLAVVSKKTDYLVVGQNPSSKLEKARKLGIKIINEAVFLRMLVDV</sequence>
<feature type="binding site" evidence="14">
    <location>
        <position position="405"/>
    </location>
    <ligand>
        <name>Zn(2+)</name>
        <dbReference type="ChEBI" id="CHEBI:29105"/>
    </ligand>
</feature>
<dbReference type="GO" id="GO:0006281">
    <property type="term" value="P:DNA repair"/>
    <property type="evidence" value="ECO:0007669"/>
    <property type="project" value="UniProtKB-KW"/>
</dbReference>
<dbReference type="CDD" id="cd17748">
    <property type="entry name" value="BRCT_DNA_ligase_like"/>
    <property type="match status" value="1"/>
</dbReference>
<evidence type="ECO:0000256" key="3">
    <source>
        <dbReference type="ARBA" id="ARBA00013308"/>
    </source>
</evidence>
<keyword evidence="14" id="KW-0464">Manganese</keyword>
<feature type="binding site" evidence="14">
    <location>
        <begin position="83"/>
        <end position="84"/>
    </location>
    <ligand>
        <name>NAD(+)</name>
        <dbReference type="ChEBI" id="CHEBI:57540"/>
    </ligand>
</feature>
<keyword evidence="10 14" id="KW-0520">NAD</keyword>
<dbReference type="PIRSF" id="PIRSF001604">
    <property type="entry name" value="LigA"/>
    <property type="match status" value="1"/>
</dbReference>
<dbReference type="Gene3D" id="2.40.50.140">
    <property type="entry name" value="Nucleic acid-binding proteins"/>
    <property type="match status" value="1"/>
</dbReference>
<dbReference type="InterPro" id="IPR036420">
    <property type="entry name" value="BRCT_dom_sf"/>
</dbReference>
<dbReference type="PANTHER" id="PTHR23389:SF9">
    <property type="entry name" value="DNA LIGASE"/>
    <property type="match status" value="1"/>
</dbReference>
<feature type="binding site" evidence="14">
    <location>
        <position position="420"/>
    </location>
    <ligand>
        <name>Zn(2+)</name>
        <dbReference type="ChEBI" id="CHEBI:29105"/>
    </ligand>
</feature>
<dbReference type="Gene3D" id="3.40.50.10190">
    <property type="entry name" value="BRCT domain"/>
    <property type="match status" value="1"/>
</dbReference>
<dbReference type="InterPro" id="IPR010994">
    <property type="entry name" value="RuvA_2-like"/>
</dbReference>
<dbReference type="Pfam" id="PF03120">
    <property type="entry name" value="OB_DNA_ligase"/>
    <property type="match status" value="1"/>
</dbReference>
<dbReference type="Gene3D" id="1.10.287.610">
    <property type="entry name" value="Helix hairpin bin"/>
    <property type="match status" value="1"/>
</dbReference>
<dbReference type="GO" id="GO:0003677">
    <property type="term" value="F:DNA binding"/>
    <property type="evidence" value="ECO:0007669"/>
    <property type="project" value="InterPro"/>
</dbReference>
<evidence type="ECO:0000256" key="10">
    <source>
        <dbReference type="ARBA" id="ARBA00023027"/>
    </source>
</evidence>
<evidence type="ECO:0000313" key="16">
    <source>
        <dbReference type="EMBL" id="OGZ20728.1"/>
    </source>
</evidence>
<keyword evidence="6 14" id="KW-0479">Metal-binding</keyword>
<dbReference type="Pfam" id="PF00533">
    <property type="entry name" value="BRCT"/>
    <property type="match status" value="1"/>
</dbReference>
<dbReference type="EMBL" id="MHMA01000003">
    <property type="protein sequence ID" value="OGZ20728.1"/>
    <property type="molecule type" value="Genomic_DNA"/>
</dbReference>
<evidence type="ECO:0000256" key="4">
    <source>
        <dbReference type="ARBA" id="ARBA00022598"/>
    </source>
</evidence>
<dbReference type="InterPro" id="IPR003583">
    <property type="entry name" value="Hlx-hairpin-Hlx_DNA-bd_motif"/>
</dbReference>
<dbReference type="InterPro" id="IPR033136">
    <property type="entry name" value="DNA_ligase_CS"/>
</dbReference>
<dbReference type="FunFam" id="1.10.150.20:FF:000007">
    <property type="entry name" value="DNA ligase"/>
    <property type="match status" value="1"/>
</dbReference>
<dbReference type="Proteomes" id="UP000178721">
    <property type="component" value="Unassembled WGS sequence"/>
</dbReference>
<dbReference type="Gene3D" id="3.30.470.30">
    <property type="entry name" value="DNA ligase/mRNA capping enzyme"/>
    <property type="match status" value="1"/>
</dbReference>
<comment type="function">
    <text evidence="1 14">DNA ligase that catalyzes the formation of phosphodiester linkages between 5'-phosphoryl and 3'-hydroxyl groups in double-stranded DNA using NAD as a coenzyme and as the energy source for the reaction. It is essential for DNA replication and repair of damaged DNA.</text>
</comment>
<dbReference type="GO" id="GO:0003911">
    <property type="term" value="F:DNA ligase (NAD+) activity"/>
    <property type="evidence" value="ECO:0007669"/>
    <property type="project" value="UniProtKB-UniRule"/>
</dbReference>
<dbReference type="InterPro" id="IPR013840">
    <property type="entry name" value="DNAligase_N"/>
</dbReference>
<gene>
    <name evidence="14" type="primary">ligA</name>
    <name evidence="16" type="ORF">A2654_01280</name>
</gene>
<feature type="binding site" evidence="14">
    <location>
        <position position="308"/>
    </location>
    <ligand>
        <name>NAD(+)</name>
        <dbReference type="ChEBI" id="CHEBI:57540"/>
    </ligand>
</feature>
<feature type="binding site" evidence="14">
    <location>
        <position position="425"/>
    </location>
    <ligand>
        <name>Zn(2+)</name>
        <dbReference type="ChEBI" id="CHEBI:29105"/>
    </ligand>
</feature>
<dbReference type="SUPFAM" id="SSF47781">
    <property type="entry name" value="RuvA domain 2-like"/>
    <property type="match status" value="1"/>
</dbReference>
<evidence type="ECO:0000256" key="1">
    <source>
        <dbReference type="ARBA" id="ARBA00004067"/>
    </source>
</evidence>
<dbReference type="InterPro" id="IPR004150">
    <property type="entry name" value="NAD_DNA_ligase_OB"/>
</dbReference>
<dbReference type="InterPro" id="IPR001357">
    <property type="entry name" value="BRCT_dom"/>
</dbReference>
<evidence type="ECO:0000256" key="5">
    <source>
        <dbReference type="ARBA" id="ARBA00022705"/>
    </source>
</evidence>
<dbReference type="GO" id="GO:0046872">
    <property type="term" value="F:metal ion binding"/>
    <property type="evidence" value="ECO:0007669"/>
    <property type="project" value="UniProtKB-KW"/>
</dbReference>
<evidence type="ECO:0000256" key="9">
    <source>
        <dbReference type="ARBA" id="ARBA00022842"/>
    </source>
</evidence>
<dbReference type="FunFam" id="2.40.50.140:FF:000012">
    <property type="entry name" value="DNA ligase"/>
    <property type="match status" value="1"/>
</dbReference>
<evidence type="ECO:0000256" key="2">
    <source>
        <dbReference type="ARBA" id="ARBA00012722"/>
    </source>
</evidence>
<dbReference type="CDD" id="cd00114">
    <property type="entry name" value="LIGANc"/>
    <property type="match status" value="1"/>
</dbReference>
<dbReference type="InterPro" id="IPR004149">
    <property type="entry name" value="Znf_DNAligase_C4"/>
</dbReference>
<dbReference type="PANTHER" id="PTHR23389">
    <property type="entry name" value="CHROMOSOME TRANSMISSION FIDELITY FACTOR 18"/>
    <property type="match status" value="1"/>
</dbReference>
<keyword evidence="5 14" id="KW-0235">DNA replication</keyword>
<accession>A0A1G2E6M0</accession>
<dbReference type="NCBIfam" id="TIGR00575">
    <property type="entry name" value="dnlj"/>
    <property type="match status" value="1"/>
</dbReference>
<dbReference type="SMART" id="SM00278">
    <property type="entry name" value="HhH1"/>
    <property type="match status" value="3"/>
</dbReference>
<comment type="caution">
    <text evidence="16">The sequence shown here is derived from an EMBL/GenBank/DDBJ whole genome shotgun (WGS) entry which is preliminary data.</text>
</comment>
<dbReference type="GO" id="GO:0006260">
    <property type="term" value="P:DNA replication"/>
    <property type="evidence" value="ECO:0007669"/>
    <property type="project" value="UniProtKB-KW"/>
</dbReference>
<evidence type="ECO:0000259" key="15">
    <source>
        <dbReference type="PROSITE" id="PS50172"/>
    </source>
</evidence>
<dbReference type="SUPFAM" id="SSF50249">
    <property type="entry name" value="Nucleic acid-binding proteins"/>
    <property type="match status" value="1"/>
</dbReference>
<evidence type="ECO:0000256" key="12">
    <source>
        <dbReference type="ARBA" id="ARBA00034005"/>
    </source>
</evidence>
<name>A0A1G2E6M0_9BACT</name>
<dbReference type="InterPro" id="IPR041663">
    <property type="entry name" value="DisA/LigA_HHH"/>
</dbReference>
<evidence type="ECO:0000256" key="8">
    <source>
        <dbReference type="ARBA" id="ARBA00022833"/>
    </source>
</evidence>